<dbReference type="PANTHER" id="PTHR37809:SF1">
    <property type="entry name" value="RIBOSOMAL PROTEIN S12 METHYLTHIOTRANSFERASE ACCESSORY FACTOR YCAO"/>
    <property type="match status" value="1"/>
</dbReference>
<name>A0A1W2LXR4_9PSEU</name>
<dbReference type="PROSITE" id="PS51664">
    <property type="entry name" value="YCAO"/>
    <property type="match status" value="1"/>
</dbReference>
<organism evidence="2 3">
    <name type="scientific">Amycolatopsis keratiniphila subsp. keratiniphila</name>
    <dbReference type="NCBI Taxonomy" id="227715"/>
    <lineage>
        <taxon>Bacteria</taxon>
        <taxon>Bacillati</taxon>
        <taxon>Actinomycetota</taxon>
        <taxon>Actinomycetes</taxon>
        <taxon>Pseudonocardiales</taxon>
        <taxon>Pseudonocardiaceae</taxon>
        <taxon>Amycolatopsis</taxon>
        <taxon>Amycolatopsis japonica group</taxon>
    </lineage>
</organism>
<evidence type="ECO:0000313" key="2">
    <source>
        <dbReference type="EMBL" id="ONF71368.1"/>
    </source>
</evidence>
<evidence type="ECO:0000259" key="1">
    <source>
        <dbReference type="PROSITE" id="PS51664"/>
    </source>
</evidence>
<dbReference type="Gene3D" id="3.30.160.660">
    <property type="match status" value="1"/>
</dbReference>
<feature type="domain" description="YcaO" evidence="1">
    <location>
        <begin position="71"/>
        <end position="443"/>
    </location>
</feature>
<dbReference type="PANTHER" id="PTHR37809">
    <property type="entry name" value="RIBOSOMAL PROTEIN S12 METHYLTHIOTRANSFERASE ACCESSORY FACTOR YCAO"/>
    <property type="match status" value="1"/>
</dbReference>
<dbReference type="NCBIfam" id="TIGR03604">
    <property type="entry name" value="TOMM_cyclo_SagD"/>
    <property type="match status" value="1"/>
</dbReference>
<dbReference type="Gene3D" id="3.30.40.250">
    <property type="match status" value="1"/>
</dbReference>
<dbReference type="InterPro" id="IPR003776">
    <property type="entry name" value="YcaO-like_dom"/>
</dbReference>
<proteinExistence type="predicted"/>
<protein>
    <recommendedName>
        <fullName evidence="1">YcaO domain-containing protein</fullName>
    </recommendedName>
</protein>
<dbReference type="EMBL" id="LQMT02000012">
    <property type="protein sequence ID" value="ONF71368.1"/>
    <property type="molecule type" value="Genomic_DNA"/>
</dbReference>
<accession>A0A1W2LXR4</accession>
<dbReference type="Gene3D" id="3.30.1330.230">
    <property type="match status" value="1"/>
</dbReference>
<dbReference type="RefSeq" id="WP_063276096.1">
    <property type="nucleotide sequence ID" value="NZ_LQMT02000012.1"/>
</dbReference>
<dbReference type="AlphaFoldDB" id="A0A1W2LXR4"/>
<reference evidence="2 3" key="1">
    <citation type="submission" date="2016-12" db="EMBL/GenBank/DDBJ databases">
        <title>Amycolatopsis keratiniphila subsp. keratiniphila genome sequencing and assembly.</title>
        <authorList>
            <person name="Mayilraj S."/>
            <person name="Kaur N."/>
        </authorList>
    </citation>
    <scope>NUCLEOTIDE SEQUENCE [LARGE SCALE GENOMIC DNA]</scope>
    <source>
        <strain evidence="2 3">DSM 44409</strain>
    </source>
</reference>
<dbReference type="Pfam" id="PF02624">
    <property type="entry name" value="YcaO"/>
    <property type="match status" value="1"/>
</dbReference>
<evidence type="ECO:0000313" key="3">
    <source>
        <dbReference type="Proteomes" id="UP000076660"/>
    </source>
</evidence>
<comment type="caution">
    <text evidence="2">The sequence shown here is derived from an EMBL/GenBank/DDBJ whole genome shotgun (WGS) entry which is preliminary data.</text>
</comment>
<sequence>MTAGNIPLPDRLAPLVDDSLGLVAEPVLLPFPPGSGVMPIASAHLGDGKAAVPAIRRYAQWSRSAPDAMDGSGGGFDVELAKAVAVAETLERYCSTVQDPADMRWATALELGDEALDLDTLPRLSETELALPGQHTRLAAKDVPRNWVRGVRLRDGKPSWIPAQLIYLFYVADTEENIANPISTGCAVHSDPALSIVKGIVEVIERDATALTWHQRLPLPEIDVDIGDPELHELVAAYERHPYVDVRLFDATTDVGVPSIFAVRIDRRSTAVRHVAICASNLDPVQAAVNAFREVLSCHIAFLPRIGSTPERAEDCYRTMDGALFTAHADRSEAFEFLLSGTRKRPLSALPAPPAGTSAESLRWLSGRLTAVGTDAYVVDLTTDEAAAVGMTAVKAIVPGLQPMSFVRKAQFLAHPRLYTAPAAMGYPVRDEADLNPWPQPVA</sequence>
<dbReference type="InterPro" id="IPR027624">
    <property type="entry name" value="TOMM_cyclo_SagD"/>
</dbReference>
<dbReference type="OrthoDB" id="2379922at2"/>
<gene>
    <name evidence="2" type="ORF">AVR91_0211820</name>
</gene>
<dbReference type="Proteomes" id="UP000076660">
    <property type="component" value="Unassembled WGS sequence"/>
</dbReference>